<feature type="non-terminal residue" evidence="5">
    <location>
        <position position="298"/>
    </location>
</feature>
<dbReference type="GO" id="GO:0002238">
    <property type="term" value="P:response to molecule of fungal origin"/>
    <property type="evidence" value="ECO:0007669"/>
    <property type="project" value="UniProtKB-ARBA"/>
</dbReference>
<dbReference type="Pfam" id="PF14226">
    <property type="entry name" value="DIOX_N"/>
    <property type="match status" value="1"/>
</dbReference>
<dbReference type="InterPro" id="IPR050231">
    <property type="entry name" value="Iron_ascorbate_oxido_reductase"/>
</dbReference>
<dbReference type="GO" id="GO:0046872">
    <property type="term" value="F:metal ion binding"/>
    <property type="evidence" value="ECO:0007669"/>
    <property type="project" value="UniProtKB-KW"/>
</dbReference>
<evidence type="ECO:0000259" key="4">
    <source>
        <dbReference type="PROSITE" id="PS51471"/>
    </source>
</evidence>
<dbReference type="EMBL" id="AUSU01002471">
    <property type="protein sequence ID" value="EPS68724.1"/>
    <property type="molecule type" value="Genomic_DNA"/>
</dbReference>
<feature type="domain" description="Fe2OG dioxygenase" evidence="4">
    <location>
        <begin position="149"/>
        <end position="256"/>
    </location>
</feature>
<keyword evidence="2 3" id="KW-0408">Iron</keyword>
<feature type="non-terminal residue" evidence="5">
    <location>
        <position position="1"/>
    </location>
</feature>
<dbReference type="GO" id="GO:0016706">
    <property type="term" value="F:2-oxoglutarate-dependent dioxygenase activity"/>
    <property type="evidence" value="ECO:0007669"/>
    <property type="project" value="UniProtKB-ARBA"/>
</dbReference>
<keyword evidence="6" id="KW-1185">Reference proteome</keyword>
<dbReference type="InterPro" id="IPR044861">
    <property type="entry name" value="IPNS-like_FE2OG_OXY"/>
</dbReference>
<accession>S8CNG6</accession>
<dbReference type="GO" id="GO:0009805">
    <property type="term" value="P:coumarin biosynthetic process"/>
    <property type="evidence" value="ECO:0007669"/>
    <property type="project" value="UniProtKB-ARBA"/>
</dbReference>
<proteinExistence type="inferred from homology"/>
<dbReference type="Gene3D" id="2.60.120.330">
    <property type="entry name" value="B-lactam Antibiotic, Isopenicillin N Synthase, Chain"/>
    <property type="match status" value="1"/>
</dbReference>
<organism evidence="5 6">
    <name type="scientific">Genlisea aurea</name>
    <dbReference type="NCBI Taxonomy" id="192259"/>
    <lineage>
        <taxon>Eukaryota</taxon>
        <taxon>Viridiplantae</taxon>
        <taxon>Streptophyta</taxon>
        <taxon>Embryophyta</taxon>
        <taxon>Tracheophyta</taxon>
        <taxon>Spermatophyta</taxon>
        <taxon>Magnoliopsida</taxon>
        <taxon>eudicotyledons</taxon>
        <taxon>Gunneridae</taxon>
        <taxon>Pentapetalae</taxon>
        <taxon>asterids</taxon>
        <taxon>lamiids</taxon>
        <taxon>Lamiales</taxon>
        <taxon>Lentibulariaceae</taxon>
        <taxon>Genlisea</taxon>
    </lineage>
</organism>
<comment type="similarity">
    <text evidence="3">Belongs to the iron/ascorbate-dependent oxidoreductase family.</text>
</comment>
<dbReference type="InterPro" id="IPR005123">
    <property type="entry name" value="Oxoglu/Fe-dep_dioxygenase_dom"/>
</dbReference>
<dbReference type="SUPFAM" id="SSF51197">
    <property type="entry name" value="Clavaminate synthase-like"/>
    <property type="match status" value="1"/>
</dbReference>
<dbReference type="PANTHER" id="PTHR47990">
    <property type="entry name" value="2-OXOGLUTARATE (2OG) AND FE(II)-DEPENDENT OXYGENASE SUPERFAMILY PROTEIN-RELATED"/>
    <property type="match status" value="1"/>
</dbReference>
<dbReference type="Pfam" id="PF03171">
    <property type="entry name" value="2OG-FeII_Oxy"/>
    <property type="match status" value="1"/>
</dbReference>
<gene>
    <name evidence="5" type="ORF">M569_06045</name>
</gene>
<dbReference type="InterPro" id="IPR026992">
    <property type="entry name" value="DIOX_N"/>
</dbReference>
<evidence type="ECO:0000256" key="2">
    <source>
        <dbReference type="ARBA" id="ARBA00023004"/>
    </source>
</evidence>
<protein>
    <submittedName>
        <fullName evidence="5">Gibberellin 2-oxidase 5</fullName>
    </submittedName>
</protein>
<dbReference type="Proteomes" id="UP000015453">
    <property type="component" value="Unassembled WGS sequence"/>
</dbReference>
<sequence length="298" mass="32698">ASPTFEGIPEIDFSDPRAAGRPIVEACEELGFFKLVNHGVPTELSSCLENESLRYFDLPQTEKERLNSSPPVYGNKYIGRNGDVGCLEFLLFTAAATLRPPHLPPSLLCAVEKYREEIRGVASRVLEMMAAELRIFPGNKLSDMINDKRNDSCFRINRYQQESRNLVGFGEHTDPQLISVARSNSIGGLEIQSRGGAWAGVPPDEGALFFNVGDCLEVMTGGRFRSVRHRVVVASGGGGGGGQQRSRVSMIFFGAPPPSAKIEPLIGYYEGGGFTWSEYKRLCDGTRLSDDRLAVFVK</sequence>
<comment type="caution">
    <text evidence="5">The sequence shown here is derived from an EMBL/GenBank/DDBJ whole genome shotgun (WGS) entry which is preliminary data.</text>
</comment>
<evidence type="ECO:0000313" key="6">
    <source>
        <dbReference type="Proteomes" id="UP000015453"/>
    </source>
</evidence>
<evidence type="ECO:0000313" key="5">
    <source>
        <dbReference type="EMBL" id="EPS68724.1"/>
    </source>
</evidence>
<evidence type="ECO:0000256" key="3">
    <source>
        <dbReference type="RuleBase" id="RU003682"/>
    </source>
</evidence>
<dbReference type="PROSITE" id="PS51471">
    <property type="entry name" value="FE2OG_OXY"/>
    <property type="match status" value="1"/>
</dbReference>
<dbReference type="OrthoDB" id="288590at2759"/>
<keyword evidence="3" id="KW-0560">Oxidoreductase</keyword>
<dbReference type="AlphaFoldDB" id="S8CNG6"/>
<name>S8CNG6_9LAMI</name>
<keyword evidence="1 3" id="KW-0479">Metal-binding</keyword>
<dbReference type="InterPro" id="IPR027443">
    <property type="entry name" value="IPNS-like_sf"/>
</dbReference>
<reference evidence="5 6" key="1">
    <citation type="journal article" date="2013" name="BMC Genomics">
        <title>The miniature genome of a carnivorous plant Genlisea aurea contains a low number of genes and short non-coding sequences.</title>
        <authorList>
            <person name="Leushkin E.V."/>
            <person name="Sutormin R.A."/>
            <person name="Nabieva E.R."/>
            <person name="Penin A.A."/>
            <person name="Kondrashov A.S."/>
            <person name="Logacheva M.D."/>
        </authorList>
    </citation>
    <scope>NUCLEOTIDE SEQUENCE [LARGE SCALE GENOMIC DNA]</scope>
</reference>
<evidence type="ECO:0000256" key="1">
    <source>
        <dbReference type="ARBA" id="ARBA00022723"/>
    </source>
</evidence>